<evidence type="ECO:0000256" key="6">
    <source>
        <dbReference type="ARBA" id="ARBA00022989"/>
    </source>
</evidence>
<comment type="similarity">
    <text evidence="2">Belongs to the sphingomyelin synthase family.</text>
</comment>
<feature type="transmembrane region" description="Helical" evidence="10">
    <location>
        <begin position="151"/>
        <end position="170"/>
    </location>
</feature>
<dbReference type="Proteomes" id="UP000054561">
    <property type="component" value="Unassembled WGS sequence"/>
</dbReference>
<dbReference type="AlphaFoldDB" id="A0A0D9QFI2"/>
<feature type="transmembrane region" description="Helical" evidence="10">
    <location>
        <begin position="65"/>
        <end position="89"/>
    </location>
</feature>
<evidence type="ECO:0000256" key="4">
    <source>
        <dbReference type="ARBA" id="ARBA00022692"/>
    </source>
</evidence>
<evidence type="ECO:0000256" key="2">
    <source>
        <dbReference type="ARBA" id="ARBA00005441"/>
    </source>
</evidence>
<dbReference type="GO" id="GO:0000139">
    <property type="term" value="C:Golgi membrane"/>
    <property type="evidence" value="ECO:0007669"/>
    <property type="project" value="TreeGrafter"/>
</dbReference>
<evidence type="ECO:0000256" key="3">
    <source>
        <dbReference type="ARBA" id="ARBA00022679"/>
    </source>
</evidence>
<feature type="region of interest" description="Disordered" evidence="9">
    <location>
        <begin position="1"/>
        <end position="23"/>
    </location>
</feature>
<evidence type="ECO:0000256" key="5">
    <source>
        <dbReference type="ARBA" id="ARBA00022919"/>
    </source>
</evidence>
<feature type="transmembrane region" description="Helical" evidence="10">
    <location>
        <begin position="234"/>
        <end position="252"/>
    </location>
</feature>
<feature type="transmembrane region" description="Helical" evidence="10">
    <location>
        <begin position="258"/>
        <end position="276"/>
    </location>
</feature>
<organism evidence="12 13">
    <name type="scientific">Plasmodium fragile</name>
    <dbReference type="NCBI Taxonomy" id="5857"/>
    <lineage>
        <taxon>Eukaryota</taxon>
        <taxon>Sar</taxon>
        <taxon>Alveolata</taxon>
        <taxon>Apicomplexa</taxon>
        <taxon>Aconoidasida</taxon>
        <taxon>Haemosporida</taxon>
        <taxon>Plasmodiidae</taxon>
        <taxon>Plasmodium</taxon>
        <taxon>Plasmodium (Plasmodium)</taxon>
    </lineage>
</organism>
<dbReference type="GO" id="GO:0033188">
    <property type="term" value="F:sphingomyelin synthase activity"/>
    <property type="evidence" value="ECO:0007669"/>
    <property type="project" value="TreeGrafter"/>
</dbReference>
<feature type="compositionally biased region" description="Polar residues" evidence="9">
    <location>
        <begin position="1"/>
        <end position="12"/>
    </location>
</feature>
<evidence type="ECO:0000256" key="9">
    <source>
        <dbReference type="SAM" id="MobiDB-lite"/>
    </source>
</evidence>
<dbReference type="OMA" id="FENPPEW"/>
<feature type="transmembrane region" description="Helical" evidence="10">
    <location>
        <begin position="124"/>
        <end position="144"/>
    </location>
</feature>
<feature type="transmembrane region" description="Helical" evidence="10">
    <location>
        <begin position="207"/>
        <end position="227"/>
    </location>
</feature>
<dbReference type="VEuPathDB" id="PlasmoDB:AK88_04608"/>
<comment type="subcellular location">
    <subcellularLocation>
        <location evidence="1">Membrane</location>
        <topology evidence="1">Multi-pass membrane protein</topology>
    </subcellularLocation>
</comment>
<name>A0A0D9QFI2_PLAFR</name>
<proteinExistence type="inferred from homology"/>
<keyword evidence="5" id="KW-0746">Sphingolipid metabolism</keyword>
<dbReference type="Pfam" id="PF14360">
    <property type="entry name" value="PAP2_C"/>
    <property type="match status" value="1"/>
</dbReference>
<evidence type="ECO:0000256" key="1">
    <source>
        <dbReference type="ARBA" id="ARBA00004141"/>
    </source>
</evidence>
<evidence type="ECO:0000256" key="7">
    <source>
        <dbReference type="ARBA" id="ARBA00023098"/>
    </source>
</evidence>
<dbReference type="GeneID" id="24269922"/>
<dbReference type="EMBL" id="KQ001713">
    <property type="protein sequence ID" value="KJP85738.1"/>
    <property type="molecule type" value="Genomic_DNA"/>
</dbReference>
<evidence type="ECO:0000259" key="11">
    <source>
        <dbReference type="Pfam" id="PF14360"/>
    </source>
</evidence>
<keyword evidence="6 10" id="KW-1133">Transmembrane helix</keyword>
<dbReference type="GO" id="GO:0046513">
    <property type="term" value="P:ceramide biosynthetic process"/>
    <property type="evidence" value="ECO:0007669"/>
    <property type="project" value="TreeGrafter"/>
</dbReference>
<keyword evidence="7" id="KW-0443">Lipid metabolism</keyword>
<reference evidence="12 13" key="1">
    <citation type="submission" date="2014-03" db="EMBL/GenBank/DDBJ databases">
        <title>The Genome Sequence of Plasmodium fragile nilgiri.</title>
        <authorList>
            <consortium name="The Broad Institute Genomics Platform"/>
            <consortium name="The Broad Institute Genome Sequencing Center for Infectious Disease"/>
            <person name="Neafsey D."/>
            <person name="Duraisingh M."/>
            <person name="Young S.K."/>
            <person name="Zeng Q."/>
            <person name="Gargeya S."/>
            <person name="Abouelleil A."/>
            <person name="Alvarado L."/>
            <person name="Chapman S.B."/>
            <person name="Gainer-Dewar J."/>
            <person name="Goldberg J."/>
            <person name="Griggs A."/>
            <person name="Gujja S."/>
            <person name="Hansen M."/>
            <person name="Howarth C."/>
            <person name="Imamovic A."/>
            <person name="Larimer J."/>
            <person name="Pearson M."/>
            <person name="Poon T.W."/>
            <person name="Priest M."/>
            <person name="Roberts A."/>
            <person name="Saif S."/>
            <person name="Shea T."/>
            <person name="Sykes S."/>
            <person name="Wortman J."/>
            <person name="Nusbaum C."/>
            <person name="Birren B."/>
        </authorList>
    </citation>
    <scope>NUCLEOTIDE SEQUENCE [LARGE SCALE GENOMIC DNA]</scope>
    <source>
        <strain evidence="13">nilgiri</strain>
    </source>
</reference>
<keyword evidence="8 10" id="KW-0472">Membrane</keyword>
<dbReference type="GO" id="GO:0005789">
    <property type="term" value="C:endoplasmic reticulum membrane"/>
    <property type="evidence" value="ECO:0007669"/>
    <property type="project" value="TreeGrafter"/>
</dbReference>
<dbReference type="GO" id="GO:0047493">
    <property type="term" value="F:ceramide cholinephosphotransferase activity"/>
    <property type="evidence" value="ECO:0007669"/>
    <property type="project" value="TreeGrafter"/>
</dbReference>
<dbReference type="PANTHER" id="PTHR21290">
    <property type="entry name" value="SPHINGOMYELIN SYNTHETASE"/>
    <property type="match status" value="1"/>
</dbReference>
<keyword evidence="4 10" id="KW-0812">Transmembrane</keyword>
<gene>
    <name evidence="12" type="ORF">AK88_04608</name>
</gene>
<dbReference type="PANTHER" id="PTHR21290:SF25">
    <property type="entry name" value="SPHINGOMYELIN SYNTHASE-RELATED PROTEIN 1"/>
    <property type="match status" value="1"/>
</dbReference>
<protein>
    <recommendedName>
        <fullName evidence="11">Sphingomyelin synthase-like domain-containing protein</fullName>
    </recommendedName>
</protein>
<feature type="domain" description="Sphingomyelin synthase-like" evidence="11">
    <location>
        <begin position="204"/>
        <end position="273"/>
    </location>
</feature>
<sequence length="402" mass="46186">MVTEFKNSNYEQSGRENEGKNSYKTSDNCKINIDIKMSNFASSNGANPSGDDIDGLTKWKLFKVLLLRLAIALTFLVICLIIQGFFMIYSDSYYKRYTTPLSDRIHNLFENPPEWISYELSNNLIGLLSITFVQLILFNSVYLSMAIICRFLYMLGFFYLLRGVLVYVTSLPATLQTCVPLESGNLSFNLLQIIKINMNLVYVCSDLIISGHSFSTTIFLLFALFYMNSVVLKTLITVLCCFIYAFIIIGFIHYTSDVLLGFIFGIFIFTFYHLMLDLSSQYYIFNKLFEIKIISNKKCVQAKPFFLRCFFTRVFLKIIPLLEGLNYSIDYALSKNADLSTFCICETEFAMNMPATACSSSHKSSTENKICINYSDHLFHSYAGDGTINFLLFKFLRRIKMD</sequence>
<dbReference type="InterPro" id="IPR045221">
    <property type="entry name" value="Sphingomyelin_synth-like"/>
</dbReference>
<dbReference type="RefSeq" id="XP_012337641.1">
    <property type="nucleotide sequence ID" value="XM_012482218.1"/>
</dbReference>
<evidence type="ECO:0000256" key="10">
    <source>
        <dbReference type="SAM" id="Phobius"/>
    </source>
</evidence>
<keyword evidence="3" id="KW-0808">Transferase</keyword>
<dbReference type="GO" id="GO:0005886">
    <property type="term" value="C:plasma membrane"/>
    <property type="evidence" value="ECO:0007669"/>
    <property type="project" value="TreeGrafter"/>
</dbReference>
<dbReference type="InterPro" id="IPR025749">
    <property type="entry name" value="Sphingomyelin_synth-like_dom"/>
</dbReference>
<keyword evidence="13" id="KW-1185">Reference proteome</keyword>
<evidence type="ECO:0000256" key="8">
    <source>
        <dbReference type="ARBA" id="ARBA00023136"/>
    </source>
</evidence>
<accession>A0A0D9QFI2</accession>
<dbReference type="OrthoDB" id="422827at2759"/>
<evidence type="ECO:0000313" key="12">
    <source>
        <dbReference type="EMBL" id="KJP85738.1"/>
    </source>
</evidence>
<evidence type="ECO:0000313" key="13">
    <source>
        <dbReference type="Proteomes" id="UP000054561"/>
    </source>
</evidence>